<feature type="region of interest" description="Disordered" evidence="2">
    <location>
        <begin position="301"/>
        <end position="326"/>
    </location>
</feature>
<keyword evidence="3" id="KW-1133">Transmembrane helix</keyword>
<feature type="region of interest" description="Disordered" evidence="2">
    <location>
        <begin position="1"/>
        <end position="35"/>
    </location>
</feature>
<name>A0A0P1J3K9_9RHOB</name>
<dbReference type="InterPro" id="IPR050445">
    <property type="entry name" value="Bact_polysacc_biosynth/exp"/>
</dbReference>
<dbReference type="RefSeq" id="WP_058316477.1">
    <property type="nucleotide sequence ID" value="NZ_CYTO01000024.1"/>
</dbReference>
<keyword evidence="3" id="KW-0472">Membrane</keyword>
<dbReference type="PANTHER" id="PTHR32309">
    <property type="entry name" value="TYROSINE-PROTEIN KINASE"/>
    <property type="match status" value="1"/>
</dbReference>
<keyword evidence="1" id="KW-0175">Coiled coil</keyword>
<organism evidence="4 5">
    <name type="scientific">Cognatishimia activa</name>
    <dbReference type="NCBI Taxonomy" id="1715691"/>
    <lineage>
        <taxon>Bacteria</taxon>
        <taxon>Pseudomonadati</taxon>
        <taxon>Pseudomonadota</taxon>
        <taxon>Alphaproteobacteria</taxon>
        <taxon>Rhodobacterales</taxon>
        <taxon>Paracoccaceae</taxon>
        <taxon>Cognatishimia</taxon>
    </lineage>
</organism>
<evidence type="ECO:0000256" key="1">
    <source>
        <dbReference type="SAM" id="Coils"/>
    </source>
</evidence>
<evidence type="ECO:0000256" key="2">
    <source>
        <dbReference type="SAM" id="MobiDB-lite"/>
    </source>
</evidence>
<dbReference type="STRING" id="1715691.TA5113_02527"/>
<feature type="coiled-coil region" evidence="1">
    <location>
        <begin position="211"/>
        <end position="238"/>
    </location>
</feature>
<feature type="compositionally biased region" description="Polar residues" evidence="2">
    <location>
        <begin position="309"/>
        <end position="326"/>
    </location>
</feature>
<dbReference type="EMBL" id="CYUE01000025">
    <property type="protein sequence ID" value="CUK27558.1"/>
    <property type="molecule type" value="Genomic_DNA"/>
</dbReference>
<evidence type="ECO:0000313" key="5">
    <source>
        <dbReference type="Proteomes" id="UP000051184"/>
    </source>
</evidence>
<evidence type="ECO:0000313" key="4">
    <source>
        <dbReference type="EMBL" id="CUK27558.1"/>
    </source>
</evidence>
<keyword evidence="3" id="KW-0812">Transmembrane</keyword>
<proteinExistence type="predicted"/>
<feature type="transmembrane region" description="Helical" evidence="3">
    <location>
        <begin position="43"/>
        <end position="63"/>
    </location>
</feature>
<feature type="transmembrane region" description="Helical" evidence="3">
    <location>
        <begin position="389"/>
        <end position="410"/>
    </location>
</feature>
<dbReference type="Proteomes" id="UP000051184">
    <property type="component" value="Unassembled WGS sequence"/>
</dbReference>
<evidence type="ECO:0000256" key="3">
    <source>
        <dbReference type="SAM" id="Phobius"/>
    </source>
</evidence>
<dbReference type="PANTHER" id="PTHR32309:SF13">
    <property type="entry name" value="FERRIC ENTEROBACTIN TRANSPORT PROTEIN FEPE"/>
    <property type="match status" value="1"/>
</dbReference>
<protein>
    <submittedName>
        <fullName evidence="4">Vi polysaccharide export inner membrane protein VexD</fullName>
    </submittedName>
</protein>
<accession>A0A0P1J3K9</accession>
<keyword evidence="5" id="KW-1185">Reference proteome</keyword>
<reference evidence="5" key="1">
    <citation type="submission" date="2015-09" db="EMBL/GenBank/DDBJ databases">
        <authorList>
            <person name="Rodrigo-Torres Lidia"/>
            <person name="Arahal R.David."/>
        </authorList>
    </citation>
    <scope>NUCLEOTIDE SEQUENCE [LARGE SCALE GENOMIC DNA]</scope>
    <source>
        <strain evidence="5">CECT 5114</strain>
    </source>
</reference>
<dbReference type="OrthoDB" id="7800844at2"/>
<dbReference type="GO" id="GO:0005886">
    <property type="term" value="C:plasma membrane"/>
    <property type="evidence" value="ECO:0007669"/>
    <property type="project" value="TreeGrafter"/>
</dbReference>
<dbReference type="AlphaFoldDB" id="A0A0P1J3K9"/>
<sequence length="415" mass="46248">MDSEAASQKDKKPANAPGQNVHVLNAKEVQKRSHGAQRRRRRWTIASFFLLVLAPLVAVIYYYTSVAADRYAVETKFAIRSASGSSPTDFLGIVSTVSTATSTTTDSYILIDFIESRDLVDRLNERFDLFEIYNHPNADILTRLDPEKSVEDVVSYMQRMISVYFDTSSQIITLEVQAFTAEDAQRVSAAILEISDSLVNEISELARRDAMRSAEKEVARVEQQLDDHRRALTAFRQSQQDIDPSASAGAQIQLLGELEGRLAEARARLDSLQGFLTDEAPSVRILKSQISAIEQQLDEQRNRLGRGQQAGTSDGANPNSASDNTLTSRVGTYEDLAIDLQFLQQAYITALASREAARLEADRAQRYLAAFVKPATPQRSTYPKRIQNILIFASFAVMLWGIGVMIVYVIREHSS</sequence>
<gene>
    <name evidence="4" type="ORF">TA5114_03386</name>
</gene>
<dbReference type="GO" id="GO:0004713">
    <property type="term" value="F:protein tyrosine kinase activity"/>
    <property type="evidence" value="ECO:0007669"/>
    <property type="project" value="TreeGrafter"/>
</dbReference>